<protein>
    <submittedName>
        <fullName evidence="2">Uncharacterized protein</fullName>
    </submittedName>
</protein>
<gene>
    <name evidence="2" type="ORF">I2H36_05815</name>
</gene>
<name>A0ABS0HPX8_9HYPH</name>
<organism evidence="2 3">
    <name type="scientific">Microvirga terrestris</name>
    <dbReference type="NCBI Taxonomy" id="2791024"/>
    <lineage>
        <taxon>Bacteria</taxon>
        <taxon>Pseudomonadati</taxon>
        <taxon>Pseudomonadota</taxon>
        <taxon>Alphaproteobacteria</taxon>
        <taxon>Hyphomicrobiales</taxon>
        <taxon>Methylobacteriaceae</taxon>
        <taxon>Microvirga</taxon>
    </lineage>
</organism>
<accession>A0ABS0HPX8</accession>
<keyword evidence="3" id="KW-1185">Reference proteome</keyword>
<dbReference type="RefSeq" id="WP_196262922.1">
    <property type="nucleotide sequence ID" value="NZ_JADQDN010000002.1"/>
</dbReference>
<evidence type="ECO:0000313" key="3">
    <source>
        <dbReference type="Proteomes" id="UP000611708"/>
    </source>
</evidence>
<feature type="chain" id="PRO_5045793989" evidence="1">
    <location>
        <begin position="27"/>
        <end position="94"/>
    </location>
</feature>
<evidence type="ECO:0000313" key="2">
    <source>
        <dbReference type="EMBL" id="MBF9195544.1"/>
    </source>
</evidence>
<proteinExistence type="predicted"/>
<dbReference type="EMBL" id="JADQDN010000002">
    <property type="protein sequence ID" value="MBF9195544.1"/>
    <property type="molecule type" value="Genomic_DNA"/>
</dbReference>
<comment type="caution">
    <text evidence="2">The sequence shown here is derived from an EMBL/GenBank/DDBJ whole genome shotgun (WGS) entry which is preliminary data.</text>
</comment>
<sequence>MTKLKCLSAVLAGCLLAGSLATGVSAQSRMDRDWDNGRDWQDRDRGWERDRDWRDRDWDRGRRWRSERDCYYETRRERNRFGELIVRRYRVCED</sequence>
<reference evidence="2 3" key="1">
    <citation type="submission" date="2020-11" db="EMBL/GenBank/DDBJ databases">
        <authorList>
            <person name="Kim M.K."/>
        </authorList>
    </citation>
    <scope>NUCLEOTIDE SEQUENCE [LARGE SCALE GENOMIC DNA]</scope>
    <source>
        <strain evidence="2 3">BT290</strain>
    </source>
</reference>
<keyword evidence="1" id="KW-0732">Signal</keyword>
<dbReference type="Proteomes" id="UP000611708">
    <property type="component" value="Unassembled WGS sequence"/>
</dbReference>
<evidence type="ECO:0000256" key="1">
    <source>
        <dbReference type="SAM" id="SignalP"/>
    </source>
</evidence>
<feature type="signal peptide" evidence="1">
    <location>
        <begin position="1"/>
        <end position="26"/>
    </location>
</feature>